<dbReference type="Proteomes" id="UP000594118">
    <property type="component" value="Chromosome"/>
</dbReference>
<organism evidence="1 2">
    <name type="scientific">Pseudooceanicola spongiae</name>
    <dbReference type="NCBI Taxonomy" id="2613965"/>
    <lineage>
        <taxon>Bacteria</taxon>
        <taxon>Pseudomonadati</taxon>
        <taxon>Pseudomonadota</taxon>
        <taxon>Alphaproteobacteria</taxon>
        <taxon>Rhodobacterales</taxon>
        <taxon>Paracoccaceae</taxon>
        <taxon>Pseudooceanicola</taxon>
    </lineage>
</organism>
<accession>A0A7L9WMR2</accession>
<evidence type="ECO:0000313" key="1">
    <source>
        <dbReference type="EMBL" id="QOL81671.1"/>
    </source>
</evidence>
<evidence type="ECO:0000313" key="2">
    <source>
        <dbReference type="Proteomes" id="UP000594118"/>
    </source>
</evidence>
<sequence length="102" mass="11684">MTTTKTRISTIRYNPADRAFEASVTLYDRGEAFTYPISLRGPITMDYTDVSAAVVDMARRRHTRDDTAMRARRPDMHGFENLPAIVHQATNALWDRLLRRAA</sequence>
<protein>
    <submittedName>
        <fullName evidence="1">Uncharacterized protein</fullName>
    </submittedName>
</protein>
<name>A0A7L9WMR2_9RHOB</name>
<gene>
    <name evidence="1" type="ORF">F3W81_13070</name>
</gene>
<keyword evidence="2" id="KW-1185">Reference proteome</keyword>
<dbReference type="RefSeq" id="WP_193079586.1">
    <property type="nucleotide sequence ID" value="NZ_CP045201.1"/>
</dbReference>
<dbReference type="EMBL" id="CP045201">
    <property type="protein sequence ID" value="QOL81671.1"/>
    <property type="molecule type" value="Genomic_DNA"/>
</dbReference>
<dbReference type="KEGG" id="pshq:F3W81_13070"/>
<reference evidence="1 2" key="1">
    <citation type="submission" date="2019-10" db="EMBL/GenBank/DDBJ databases">
        <title>Pseudopuniceibacterium sp. HQ09 islated from Antarctica.</title>
        <authorList>
            <person name="Liao L."/>
            <person name="Su S."/>
            <person name="Chen B."/>
            <person name="Yu Y."/>
        </authorList>
    </citation>
    <scope>NUCLEOTIDE SEQUENCE [LARGE SCALE GENOMIC DNA]</scope>
    <source>
        <strain evidence="1 2">HQ09</strain>
    </source>
</reference>
<proteinExistence type="predicted"/>
<dbReference type="AlphaFoldDB" id="A0A7L9WMR2"/>